<dbReference type="AlphaFoldDB" id="I4ELL4"/>
<organism evidence="2 3">
    <name type="scientific">Nitrolancea hollandica Lb</name>
    <dbReference type="NCBI Taxonomy" id="1129897"/>
    <lineage>
        <taxon>Bacteria</taxon>
        <taxon>Pseudomonadati</taxon>
        <taxon>Thermomicrobiota</taxon>
        <taxon>Thermomicrobia</taxon>
        <taxon>Sphaerobacterales</taxon>
        <taxon>Sphaerobacterineae</taxon>
        <taxon>Sphaerobacteraceae</taxon>
        <taxon>Nitrolancea</taxon>
    </lineage>
</organism>
<proteinExistence type="predicted"/>
<evidence type="ECO:0000256" key="1">
    <source>
        <dbReference type="SAM" id="MobiDB-lite"/>
    </source>
</evidence>
<comment type="caution">
    <text evidence="2">The sequence shown here is derived from an EMBL/GenBank/DDBJ whole genome shotgun (WGS) entry which is preliminary data.</text>
</comment>
<protein>
    <submittedName>
        <fullName evidence="2">Uncharacterized protein</fullName>
    </submittedName>
</protein>
<feature type="region of interest" description="Disordered" evidence="1">
    <location>
        <begin position="34"/>
        <end position="62"/>
    </location>
</feature>
<evidence type="ECO:0000313" key="2">
    <source>
        <dbReference type="EMBL" id="CCF85576.1"/>
    </source>
</evidence>
<accession>I4ELL4</accession>
<sequence>MHGLARAEAQVICLAASYSVLVRSDKIRAPYLKAHASRSSTSAADAGSSRPLTKCPRTSLRV</sequence>
<name>I4ELL4_9BACT</name>
<keyword evidence="3" id="KW-1185">Reference proteome</keyword>
<evidence type="ECO:0000313" key="3">
    <source>
        <dbReference type="Proteomes" id="UP000004221"/>
    </source>
</evidence>
<dbReference type="EMBL" id="CAGS01000464">
    <property type="protein sequence ID" value="CCF85576.1"/>
    <property type="molecule type" value="Genomic_DNA"/>
</dbReference>
<gene>
    <name evidence="2" type="ORF">NITHO_5160020</name>
</gene>
<reference evidence="2 3" key="1">
    <citation type="journal article" date="2012" name="ISME J.">
        <title>Nitrification expanded: discovery, physiology and genomics of a nitrite-oxidizing bacterium from the phylum Chloroflexi.</title>
        <authorList>
            <person name="Sorokin D.Y."/>
            <person name="Lucker S."/>
            <person name="Vejmelkova D."/>
            <person name="Kostrikina N.A."/>
            <person name="Kleerebezem R."/>
            <person name="Rijpstra W.I."/>
            <person name="Damste J.S."/>
            <person name="Le Paslier D."/>
            <person name="Muyzer G."/>
            <person name="Wagner M."/>
            <person name="van Loosdrecht M.C."/>
            <person name="Daims H."/>
        </authorList>
    </citation>
    <scope>NUCLEOTIDE SEQUENCE [LARGE SCALE GENOMIC DNA]</scope>
    <source>
        <strain evidence="3">none</strain>
    </source>
</reference>
<dbReference type="Proteomes" id="UP000004221">
    <property type="component" value="Unassembled WGS sequence"/>
</dbReference>